<proteinExistence type="predicted"/>
<dbReference type="Proteomes" id="UP001597227">
    <property type="component" value="Unassembled WGS sequence"/>
</dbReference>
<dbReference type="Pfam" id="PF04397">
    <property type="entry name" value="LytTR"/>
    <property type="match status" value="1"/>
</dbReference>
<protein>
    <submittedName>
        <fullName evidence="2">LytTR family transcriptional regulator DNA-binding domain-containing protein</fullName>
    </submittedName>
</protein>
<organism evidence="2 3">
    <name type="scientific">Fredinandcohnia salidurans</name>
    <dbReference type="NCBI Taxonomy" id="2595041"/>
    <lineage>
        <taxon>Bacteria</taxon>
        <taxon>Bacillati</taxon>
        <taxon>Bacillota</taxon>
        <taxon>Bacilli</taxon>
        <taxon>Bacillales</taxon>
        <taxon>Bacillaceae</taxon>
        <taxon>Fredinandcohnia</taxon>
    </lineage>
</organism>
<evidence type="ECO:0000259" key="1">
    <source>
        <dbReference type="PROSITE" id="PS50930"/>
    </source>
</evidence>
<dbReference type="InterPro" id="IPR035965">
    <property type="entry name" value="PAS-like_dom_sf"/>
</dbReference>
<keyword evidence="3" id="KW-1185">Reference proteome</keyword>
<dbReference type="Gene3D" id="3.30.450.20">
    <property type="entry name" value="PAS domain"/>
    <property type="match status" value="1"/>
</dbReference>
<comment type="caution">
    <text evidence="2">The sequence shown here is derived from an EMBL/GenBank/DDBJ whole genome shotgun (WGS) entry which is preliminary data.</text>
</comment>
<evidence type="ECO:0000313" key="3">
    <source>
        <dbReference type="Proteomes" id="UP001597227"/>
    </source>
</evidence>
<feature type="domain" description="HTH LytTR-type" evidence="1">
    <location>
        <begin position="158"/>
        <end position="220"/>
    </location>
</feature>
<dbReference type="RefSeq" id="WP_388039638.1">
    <property type="nucleotide sequence ID" value="NZ_JBHUEK010000025.1"/>
</dbReference>
<dbReference type="PANTHER" id="PTHR37299">
    <property type="entry name" value="TRANSCRIPTIONAL REGULATOR-RELATED"/>
    <property type="match status" value="1"/>
</dbReference>
<dbReference type="EMBL" id="JBHUEK010000025">
    <property type="protein sequence ID" value="MFD1780112.1"/>
    <property type="molecule type" value="Genomic_DNA"/>
</dbReference>
<dbReference type="Gene3D" id="2.40.50.1020">
    <property type="entry name" value="LytTr DNA-binding domain"/>
    <property type="match status" value="1"/>
</dbReference>
<keyword evidence="2" id="KW-0238">DNA-binding</keyword>
<sequence>MSKYLRKVQHTFNDTGMVFKFVKKESGFFHTFCDGELLYKLGFKPDDIMEYTLFDFYPEDYAAEKQKYYQIAWNGNFCAFECNIDGFSYITTLRPLFKNGKVIEVIGTSINISDRKAFEEANQQIENLSMPLLPMSEGVSLERIEASLSIDRTEKRDLMIKHHNSHIFIPMGDVYFIEKNDRKSIVHTVTGQYETNEPLSNLEKKVDERFLTSHRSNIINMDLLYKIETIGQICIGSFKDYKEKAKITKNKIKLIQDYKTFFNN</sequence>
<dbReference type="SMART" id="SM00850">
    <property type="entry name" value="LytTR"/>
    <property type="match status" value="1"/>
</dbReference>
<dbReference type="PANTHER" id="PTHR37299:SF1">
    <property type="entry name" value="STAGE 0 SPORULATION PROTEIN A HOMOLOG"/>
    <property type="match status" value="1"/>
</dbReference>
<evidence type="ECO:0000313" key="2">
    <source>
        <dbReference type="EMBL" id="MFD1780112.1"/>
    </source>
</evidence>
<name>A0ABW4MRK5_9BACI</name>
<accession>A0ABW4MRK5</accession>
<dbReference type="PROSITE" id="PS50930">
    <property type="entry name" value="HTH_LYTTR"/>
    <property type="match status" value="1"/>
</dbReference>
<dbReference type="SUPFAM" id="SSF55785">
    <property type="entry name" value="PYP-like sensor domain (PAS domain)"/>
    <property type="match status" value="1"/>
</dbReference>
<dbReference type="InterPro" id="IPR046947">
    <property type="entry name" value="LytR-like"/>
</dbReference>
<gene>
    <name evidence="2" type="ORF">ACFSFW_15705</name>
</gene>
<reference evidence="3" key="1">
    <citation type="journal article" date="2019" name="Int. J. Syst. Evol. Microbiol.">
        <title>The Global Catalogue of Microorganisms (GCM) 10K type strain sequencing project: providing services to taxonomists for standard genome sequencing and annotation.</title>
        <authorList>
            <consortium name="The Broad Institute Genomics Platform"/>
            <consortium name="The Broad Institute Genome Sequencing Center for Infectious Disease"/>
            <person name="Wu L."/>
            <person name="Ma J."/>
        </authorList>
    </citation>
    <scope>NUCLEOTIDE SEQUENCE [LARGE SCALE GENOMIC DNA]</scope>
    <source>
        <strain evidence="3">CCUG 15531</strain>
    </source>
</reference>
<dbReference type="GO" id="GO:0003677">
    <property type="term" value="F:DNA binding"/>
    <property type="evidence" value="ECO:0007669"/>
    <property type="project" value="UniProtKB-KW"/>
</dbReference>
<dbReference type="InterPro" id="IPR007492">
    <property type="entry name" value="LytTR_DNA-bd_dom"/>
</dbReference>